<dbReference type="RefSeq" id="WP_013406528.1">
    <property type="nucleotide sequence ID" value="NC_014654.1"/>
</dbReference>
<dbReference type="STRING" id="656519.Halsa_2043"/>
<evidence type="ECO:0000313" key="2">
    <source>
        <dbReference type="Proteomes" id="UP000007434"/>
    </source>
</evidence>
<dbReference type="HOGENOM" id="CLU_115325_0_0_9"/>
<reference evidence="1 2" key="1">
    <citation type="submission" date="2010-11" db="EMBL/GenBank/DDBJ databases">
        <title>Complete sequence of Halanaerobium sp. sapolanicus.</title>
        <authorList>
            <consortium name="US DOE Joint Genome Institute"/>
            <person name="Lucas S."/>
            <person name="Copeland A."/>
            <person name="Lapidus A."/>
            <person name="Cheng J.-F."/>
            <person name="Bruce D."/>
            <person name="Goodwin L."/>
            <person name="Pitluck S."/>
            <person name="Davenport K."/>
            <person name="Detter J.C."/>
            <person name="Han C."/>
            <person name="Tapia R."/>
            <person name="Land M."/>
            <person name="Hauser L."/>
            <person name="Jeffries C."/>
            <person name="Kyrpides N."/>
            <person name="Ivanova N."/>
            <person name="Mikhailova N."/>
            <person name="Begemann M.B."/>
            <person name="Mormile M.R."/>
            <person name="Wall J.D."/>
            <person name="Elias D.A."/>
            <person name="Woyke T."/>
        </authorList>
    </citation>
    <scope>NUCLEOTIDE SEQUENCE [LARGE SCALE GENOMIC DNA]</scope>
    <source>
        <strain evidence="2">sapolanicus</strain>
    </source>
</reference>
<dbReference type="eggNOG" id="COG2518">
    <property type="taxonomic scope" value="Bacteria"/>
</dbReference>
<dbReference type="KEGG" id="has:Halsa_2043"/>
<sequence>MKLIRKIIQKIEKKAQANNLLFKIYARPYKKTVAKEIKLGDINSEDIVLNIGCGALPFTAYYINKLSAAKVIAVDYDRNAILQAQKLMKKLKISKEQIEFLHLSADKALENCNYSKVLAALQTVGKNEIYKKIRLAKDKKIKKFLIREPRKKFYKAYDKLELPSEAIFSKVKQNFLTFDKTLCFDFDRSL</sequence>
<dbReference type="InterPro" id="IPR029063">
    <property type="entry name" value="SAM-dependent_MTases_sf"/>
</dbReference>
<reference evidence="1 2" key="2">
    <citation type="journal article" date="2011" name="J. Bacteriol.">
        <title>Complete Genome Sequence of the Haloalkaliphilic, Hydrogen Producing Halanaerobium hydrogenoformans.</title>
        <authorList>
            <person name="Brown S.D."/>
            <person name="Begemann M.B."/>
            <person name="Mormile M.R."/>
            <person name="Wall J.D."/>
            <person name="Han C.S."/>
            <person name="Goodwin L.A."/>
            <person name="Pitluck S."/>
            <person name="Land M.L."/>
            <person name="Hauser L.J."/>
            <person name="Elias D.A."/>
        </authorList>
    </citation>
    <scope>NUCLEOTIDE SEQUENCE [LARGE SCALE GENOMIC DNA]</scope>
    <source>
        <strain evidence="2">sapolanicus</strain>
    </source>
</reference>
<dbReference type="EMBL" id="CP002304">
    <property type="protein sequence ID" value="ADQ15460.1"/>
    <property type="molecule type" value="Genomic_DNA"/>
</dbReference>
<protein>
    <recommendedName>
        <fullName evidence="3">Methyltransferase domain-containing protein</fullName>
    </recommendedName>
</protein>
<evidence type="ECO:0000313" key="1">
    <source>
        <dbReference type="EMBL" id="ADQ15460.1"/>
    </source>
</evidence>
<dbReference type="SUPFAM" id="SSF53335">
    <property type="entry name" value="S-adenosyl-L-methionine-dependent methyltransferases"/>
    <property type="match status" value="1"/>
</dbReference>
<accession>E4RJP0</accession>
<evidence type="ECO:0008006" key="3">
    <source>
        <dbReference type="Google" id="ProtNLM"/>
    </source>
</evidence>
<name>E4RJP0_HALHG</name>
<proteinExistence type="predicted"/>
<dbReference type="AlphaFoldDB" id="E4RJP0"/>
<keyword evidence="2" id="KW-1185">Reference proteome</keyword>
<dbReference type="Proteomes" id="UP000007434">
    <property type="component" value="Chromosome"/>
</dbReference>
<organism evidence="1 2">
    <name type="scientific">Halanaerobium hydrogeniformans</name>
    <name type="common">Halanaerobium sp. (strain sapolanicus)</name>
    <dbReference type="NCBI Taxonomy" id="656519"/>
    <lineage>
        <taxon>Bacteria</taxon>
        <taxon>Bacillati</taxon>
        <taxon>Bacillota</taxon>
        <taxon>Clostridia</taxon>
        <taxon>Halanaerobiales</taxon>
        <taxon>Halanaerobiaceae</taxon>
        <taxon>Halanaerobium</taxon>
    </lineage>
</organism>
<gene>
    <name evidence="1" type="ordered locus">Halsa_2043</name>
</gene>
<dbReference type="OrthoDB" id="1956540at2"/>
<dbReference type="Gene3D" id="3.40.50.150">
    <property type="entry name" value="Vaccinia Virus protein VP39"/>
    <property type="match status" value="1"/>
</dbReference>